<sequence length="86" mass="9072">MVGIKKNNKCCKGFHEAAEEPSAMSTQMSDGEREKAAKGVGEHVSFAIPDPACRLREGGGPSKGWAVDEGIQVCLIDSESGGYKTT</sequence>
<dbReference type="Proteomes" id="UP001054945">
    <property type="component" value="Unassembled WGS sequence"/>
</dbReference>
<comment type="caution">
    <text evidence="2">The sequence shown here is derived from an EMBL/GenBank/DDBJ whole genome shotgun (WGS) entry which is preliminary data.</text>
</comment>
<organism evidence="2 3">
    <name type="scientific">Caerostris extrusa</name>
    <name type="common">Bark spider</name>
    <name type="synonym">Caerostris bankana</name>
    <dbReference type="NCBI Taxonomy" id="172846"/>
    <lineage>
        <taxon>Eukaryota</taxon>
        <taxon>Metazoa</taxon>
        <taxon>Ecdysozoa</taxon>
        <taxon>Arthropoda</taxon>
        <taxon>Chelicerata</taxon>
        <taxon>Arachnida</taxon>
        <taxon>Araneae</taxon>
        <taxon>Araneomorphae</taxon>
        <taxon>Entelegynae</taxon>
        <taxon>Araneoidea</taxon>
        <taxon>Araneidae</taxon>
        <taxon>Caerostris</taxon>
    </lineage>
</organism>
<name>A0AAV4P9C0_CAEEX</name>
<accession>A0AAV4P9C0</accession>
<dbReference type="AlphaFoldDB" id="A0AAV4P9C0"/>
<dbReference type="EMBL" id="BPLR01021610">
    <property type="protein sequence ID" value="GIX91707.1"/>
    <property type="molecule type" value="Genomic_DNA"/>
</dbReference>
<proteinExistence type="predicted"/>
<protein>
    <submittedName>
        <fullName evidence="2">Uncharacterized protein</fullName>
    </submittedName>
</protein>
<feature type="compositionally biased region" description="Basic and acidic residues" evidence="1">
    <location>
        <begin position="30"/>
        <end position="39"/>
    </location>
</feature>
<feature type="region of interest" description="Disordered" evidence="1">
    <location>
        <begin position="18"/>
        <end position="39"/>
    </location>
</feature>
<evidence type="ECO:0000313" key="3">
    <source>
        <dbReference type="Proteomes" id="UP001054945"/>
    </source>
</evidence>
<reference evidence="2 3" key="1">
    <citation type="submission" date="2021-06" db="EMBL/GenBank/DDBJ databases">
        <title>Caerostris extrusa draft genome.</title>
        <authorList>
            <person name="Kono N."/>
            <person name="Arakawa K."/>
        </authorList>
    </citation>
    <scope>NUCLEOTIDE SEQUENCE [LARGE SCALE GENOMIC DNA]</scope>
</reference>
<evidence type="ECO:0000313" key="2">
    <source>
        <dbReference type="EMBL" id="GIX91707.1"/>
    </source>
</evidence>
<evidence type="ECO:0000256" key="1">
    <source>
        <dbReference type="SAM" id="MobiDB-lite"/>
    </source>
</evidence>
<keyword evidence="3" id="KW-1185">Reference proteome</keyword>
<gene>
    <name evidence="2" type="ORF">CEXT_757801</name>
</gene>